<dbReference type="Proteomes" id="UP000239340">
    <property type="component" value="Plasmid pSfreNXT3a"/>
</dbReference>
<evidence type="ECO:0000313" key="2">
    <source>
        <dbReference type="EMBL" id="AUX78362.1"/>
    </source>
</evidence>
<evidence type="ECO:0000256" key="1">
    <source>
        <dbReference type="SAM" id="MobiDB-lite"/>
    </source>
</evidence>
<dbReference type="AlphaFoldDB" id="A0A2L0HAY9"/>
<reference evidence="2 3" key="1">
    <citation type="submission" date="2017-10" db="EMBL/GenBank/DDBJ databases">
        <title>Analysis of the genome sequences of Rhizobium populations associated to common bean (phaseolus vulgaris).</title>
        <authorList>
            <person name="Bustos P."/>
            <person name="Santamaria R.I."/>
            <person name="Miranda-Sanchez F."/>
            <person name="Perez-Carrascal O."/>
            <person name="Juarez S."/>
            <person name="Lozano L."/>
            <person name="Martinez-Flores I."/>
            <person name="Vinuesa P."/>
            <person name="Martinez-Romero E."/>
            <person name="Cevallos M.A."/>
            <person name="Romero D."/>
            <person name="Davila G."/>
            <person name="Gonzalez V."/>
        </authorList>
    </citation>
    <scope>NUCLEOTIDE SEQUENCE [LARGE SCALE GENOMIC DNA]</scope>
    <source>
        <strain evidence="2 3">NXT3</strain>
        <plasmid evidence="3">Plasmid psfrenxt3a</plasmid>
    </source>
</reference>
<keyword evidence="2" id="KW-0614">Plasmid</keyword>
<gene>
    <name evidence="2" type="ORF">NXT3_PA00067</name>
</gene>
<protein>
    <submittedName>
        <fullName evidence="2">Uncharacterized protein</fullName>
    </submittedName>
</protein>
<feature type="compositionally biased region" description="Basic residues" evidence="1">
    <location>
        <begin position="127"/>
        <end position="137"/>
    </location>
</feature>
<dbReference type="EMBL" id="CP024308">
    <property type="protein sequence ID" value="AUX78362.1"/>
    <property type="molecule type" value="Genomic_DNA"/>
</dbReference>
<evidence type="ECO:0000313" key="3">
    <source>
        <dbReference type="Proteomes" id="UP000239340"/>
    </source>
</evidence>
<sequence>MKTPWKFLAQLTSRRPSAQAQQSSIGNSADSKAFESEAEHTPALRLSLRIAASPPAHDEEVSVDQASMASESMASEKAKGDDDVAQALTQAIDAEETQATARHDVDHSAVEANSLVPKSAASTRSHDKPRVKRRRGKSANGESAAQSAVAAKPHQILPPSSSRDVFFHEAATLDEEIKMLRIHLAQKLQLQNGQLKKMLERFDVS</sequence>
<organism evidence="2 3">
    <name type="scientific">Rhizobium fredii</name>
    <name type="common">Sinorhizobium fredii</name>
    <dbReference type="NCBI Taxonomy" id="380"/>
    <lineage>
        <taxon>Bacteria</taxon>
        <taxon>Pseudomonadati</taxon>
        <taxon>Pseudomonadota</taxon>
        <taxon>Alphaproteobacteria</taxon>
        <taxon>Hyphomicrobiales</taxon>
        <taxon>Rhizobiaceae</taxon>
        <taxon>Sinorhizobium/Ensifer group</taxon>
        <taxon>Sinorhizobium</taxon>
    </lineage>
</organism>
<feature type="compositionally biased region" description="Basic and acidic residues" evidence="1">
    <location>
        <begin position="32"/>
        <end position="42"/>
    </location>
</feature>
<geneLocation type="plasmid" evidence="3">
    <name>psfrenxt3a</name>
</geneLocation>
<proteinExistence type="predicted"/>
<dbReference type="RefSeq" id="WP_104840101.1">
    <property type="nucleotide sequence ID" value="NZ_CP024308.1"/>
</dbReference>
<feature type="region of interest" description="Disordered" evidence="1">
    <location>
        <begin position="1"/>
        <end position="161"/>
    </location>
</feature>
<accession>A0A2L0HAY9</accession>
<name>A0A2L0HAY9_RHIFR</name>